<reference evidence="2 3" key="1">
    <citation type="submission" date="2020-06" db="EMBL/GenBank/DDBJ databases">
        <title>Oricola thermophila sp. nov. isolated from a tidal sediments.</title>
        <authorList>
            <person name="Kwon K.K."/>
            <person name="Yang S.-H."/>
            <person name="Park M.-J."/>
        </authorList>
    </citation>
    <scope>NUCLEOTIDE SEQUENCE [LARGE SCALE GENOMIC DNA]</scope>
    <source>
        <strain evidence="2 3">MEBiC13590</strain>
    </source>
</reference>
<dbReference type="InterPro" id="IPR025484">
    <property type="entry name" value="DUF4376"/>
</dbReference>
<dbReference type="Proteomes" id="UP000509367">
    <property type="component" value="Chromosome"/>
</dbReference>
<evidence type="ECO:0000259" key="1">
    <source>
        <dbReference type="Pfam" id="PF14301"/>
    </source>
</evidence>
<dbReference type="Pfam" id="PF14301">
    <property type="entry name" value="DUF4376"/>
    <property type="match status" value="1"/>
</dbReference>
<protein>
    <recommendedName>
        <fullName evidence="1">DUF4376 domain-containing protein</fullName>
    </recommendedName>
</protein>
<feature type="domain" description="DUF4376" evidence="1">
    <location>
        <begin position="54"/>
        <end position="163"/>
    </location>
</feature>
<gene>
    <name evidence="2" type="ORF">HTY61_09725</name>
</gene>
<dbReference type="EMBL" id="CP054836">
    <property type="protein sequence ID" value="QKV18707.1"/>
    <property type="molecule type" value="Genomic_DNA"/>
</dbReference>
<proteinExistence type="predicted"/>
<accession>A0A6N1VI91</accession>
<evidence type="ECO:0000313" key="2">
    <source>
        <dbReference type="EMBL" id="QKV18707.1"/>
    </source>
</evidence>
<evidence type="ECO:0000313" key="3">
    <source>
        <dbReference type="Proteomes" id="UP000509367"/>
    </source>
</evidence>
<name>A0A6N1VI91_9HYPH</name>
<sequence length="173" mass="18740">MIDSATYTESGTIIAVIDGKQVSVPDDPANRHRRMISEWEAGGGVIEPYQPPAPTAADVNSERDRRIAAGTTLTVAGYGSIPITGTLRDQIALEALRSRAVKLADDGVTEPVMLLRDRDNVTHNLTPAQMVELVDAGMAWIEATMRVSWAMKDATAPFEAGIPADYADDQYWP</sequence>
<dbReference type="AlphaFoldDB" id="A0A6N1VI91"/>
<organism evidence="2 3">
    <name type="scientific">Oricola thermophila</name>
    <dbReference type="NCBI Taxonomy" id="2742145"/>
    <lineage>
        <taxon>Bacteria</taxon>
        <taxon>Pseudomonadati</taxon>
        <taxon>Pseudomonadota</taxon>
        <taxon>Alphaproteobacteria</taxon>
        <taxon>Hyphomicrobiales</taxon>
        <taxon>Ahrensiaceae</taxon>
        <taxon>Oricola</taxon>
    </lineage>
</organism>
<keyword evidence="3" id="KW-1185">Reference proteome</keyword>
<dbReference type="RefSeq" id="WP_175276600.1">
    <property type="nucleotide sequence ID" value="NZ_CP054836.1"/>
</dbReference>
<dbReference type="KEGG" id="orm:HTY61_09725"/>